<sequence length="396" mass="43748">MRARLEAVYCDGWDAGVVNPLTSSAAKARDAAAEPYTVVLLLDGRLHAVMDLSWSDGYCGITRFDAAERTLSRHLLRGTGEGDLFLREVRTWDGPADAGKHEYPHVAARTTTTYTVSGTRTDIVEPHGDRGIRRDSTSQQRAPRLPIPAFGRWDELLRLAGETSRETSREIVDAVQHELPVRVEARAPWRAPRPLKPQGIEELFVPGTIVDVRDQRLRLSVHEAGQLRLTSGRLVAADPSSLEFDAEPFTVSVPPGAYPVSISLATYLDDPRHSRVSAARLDVSDRPTARWELALRDGQNPIDLGHRQYFGFGVDAGMACFVDADASERMQDVWLTLDGLVDPRHRTIDSGAMVAWSSGWGDGSYPTWIGYDTAGHVTCFVADMLLFPTDNDEDDD</sequence>
<protein>
    <submittedName>
        <fullName evidence="2">DUF4241 domain-containing protein</fullName>
    </submittedName>
</protein>
<keyword evidence="3" id="KW-1185">Reference proteome</keyword>
<organism evidence="2 3">
    <name type="scientific">Micromonospora fiedleri</name>
    <dbReference type="NCBI Taxonomy" id="1157498"/>
    <lineage>
        <taxon>Bacteria</taxon>
        <taxon>Bacillati</taxon>
        <taxon>Actinomycetota</taxon>
        <taxon>Actinomycetes</taxon>
        <taxon>Micromonosporales</taxon>
        <taxon>Micromonosporaceae</taxon>
        <taxon>Micromonospora</taxon>
    </lineage>
</organism>
<dbReference type="Pfam" id="PF14025">
    <property type="entry name" value="DUF4241"/>
    <property type="match status" value="1"/>
</dbReference>
<comment type="caution">
    <text evidence="2">The sequence shown here is derived from an EMBL/GenBank/DDBJ whole genome shotgun (WGS) entry which is preliminary data.</text>
</comment>
<dbReference type="EMBL" id="JAETXL010000019">
    <property type="protein sequence ID" value="MBL6280358.1"/>
    <property type="molecule type" value="Genomic_DNA"/>
</dbReference>
<evidence type="ECO:0000313" key="2">
    <source>
        <dbReference type="EMBL" id="MBL6280358.1"/>
    </source>
</evidence>
<gene>
    <name evidence="2" type="ORF">JMF97_29780</name>
</gene>
<evidence type="ECO:0000256" key="1">
    <source>
        <dbReference type="SAM" id="MobiDB-lite"/>
    </source>
</evidence>
<dbReference type="InterPro" id="IPR025335">
    <property type="entry name" value="DUF4241"/>
</dbReference>
<dbReference type="RefSeq" id="WP_203224556.1">
    <property type="nucleotide sequence ID" value="NZ_JAETXL010000019.1"/>
</dbReference>
<name>A0ABS1UXF6_9ACTN</name>
<feature type="compositionally biased region" description="Basic and acidic residues" evidence="1">
    <location>
        <begin position="122"/>
        <end position="136"/>
    </location>
</feature>
<reference evidence="2 3" key="1">
    <citation type="submission" date="2021-01" db="EMBL/GenBank/DDBJ databases">
        <title>Genome sequencing of Micromonospora fiedleri MG-37.</title>
        <authorList>
            <person name="Moreland P.E.J."/>
            <person name="Stach J.E.M."/>
        </authorList>
    </citation>
    <scope>NUCLEOTIDE SEQUENCE [LARGE SCALE GENOMIC DNA]</scope>
    <source>
        <strain evidence="2 3">MG-37</strain>
    </source>
</reference>
<proteinExistence type="predicted"/>
<dbReference type="Proteomes" id="UP000661193">
    <property type="component" value="Unassembled WGS sequence"/>
</dbReference>
<accession>A0ABS1UXF6</accession>
<feature type="region of interest" description="Disordered" evidence="1">
    <location>
        <begin position="121"/>
        <end position="141"/>
    </location>
</feature>
<evidence type="ECO:0000313" key="3">
    <source>
        <dbReference type="Proteomes" id="UP000661193"/>
    </source>
</evidence>